<reference evidence="2 3" key="1">
    <citation type="journal article" date="2007" name="J. Bacteriol.">
        <title>The complete genome sequence of Roseobacter denitrificans reveals a mixotrophic rather than photosynthetic metabolism.</title>
        <authorList>
            <person name="Swingley W.D."/>
            <person name="Sadekar S."/>
            <person name="Mastrian S.D."/>
            <person name="Matthies H.J."/>
            <person name="Hao J."/>
            <person name="Ramos H."/>
            <person name="Acharya C.R."/>
            <person name="Conrad A.L."/>
            <person name="Taylor H.L."/>
            <person name="Dejesa L.C."/>
            <person name="Shah M.K."/>
            <person name="O'huallachain M.E."/>
            <person name="Lince M.T."/>
            <person name="Blankenship R.E."/>
            <person name="Beatty J.T."/>
            <person name="Touchman J.W."/>
        </authorList>
    </citation>
    <scope>NUCLEOTIDE SEQUENCE [LARGE SCALE GENOMIC DNA]</scope>
    <source>
        <strain evidence="3">ATCC 33942 / OCh 114</strain>
    </source>
</reference>
<dbReference type="Proteomes" id="UP000007029">
    <property type="component" value="Chromosome"/>
</dbReference>
<feature type="region of interest" description="Disordered" evidence="1">
    <location>
        <begin position="1"/>
        <end position="42"/>
    </location>
</feature>
<evidence type="ECO:0000313" key="3">
    <source>
        <dbReference type="Proteomes" id="UP000007029"/>
    </source>
</evidence>
<proteinExistence type="predicted"/>
<feature type="compositionally biased region" description="Basic and acidic residues" evidence="1">
    <location>
        <begin position="29"/>
        <end position="42"/>
    </location>
</feature>
<organism evidence="2 3">
    <name type="scientific">Roseobacter denitrificans (strain ATCC 33942 / OCh 114)</name>
    <name type="common">Erythrobacter sp. (strain OCh 114)</name>
    <name type="synonym">Roseobacter denitrificans</name>
    <dbReference type="NCBI Taxonomy" id="375451"/>
    <lineage>
        <taxon>Bacteria</taxon>
        <taxon>Pseudomonadati</taxon>
        <taxon>Pseudomonadota</taxon>
        <taxon>Alphaproteobacteria</taxon>
        <taxon>Rhodobacterales</taxon>
        <taxon>Roseobacteraceae</taxon>
        <taxon>Roseobacter</taxon>
    </lineage>
</organism>
<feature type="compositionally biased region" description="Polar residues" evidence="1">
    <location>
        <begin position="1"/>
        <end position="13"/>
    </location>
</feature>
<sequence length="74" mass="8265">MKGNHVKTTSQTVKYPHLKGSEQHIPLKKQRDQEHVGDDAAKTAKLDEKVAKVVDNSEADTQIADELRDLAEKT</sequence>
<accession>Q166Q6</accession>
<protein>
    <submittedName>
        <fullName evidence="2">Uncharacterized protein</fullName>
    </submittedName>
</protein>
<dbReference type="KEGG" id="rde:RD1_2472"/>
<keyword evidence="3" id="KW-1185">Reference proteome</keyword>
<evidence type="ECO:0000313" key="2">
    <source>
        <dbReference type="EMBL" id="ABG32037.1"/>
    </source>
</evidence>
<dbReference type="EMBL" id="CP000362">
    <property type="protein sequence ID" value="ABG32037.1"/>
    <property type="molecule type" value="Genomic_DNA"/>
</dbReference>
<gene>
    <name evidence="2" type="ordered locus">RD1_2472</name>
</gene>
<dbReference type="AlphaFoldDB" id="Q166Q6"/>
<evidence type="ECO:0000256" key="1">
    <source>
        <dbReference type="SAM" id="MobiDB-lite"/>
    </source>
</evidence>
<dbReference type="HOGENOM" id="CLU_2685504_0_0_5"/>
<dbReference type="STRING" id="375451.RD1_2472"/>
<name>Q166Q6_ROSDO</name>